<accession>A0A1H1GJ38</accession>
<dbReference type="SUPFAM" id="SSF50104">
    <property type="entry name" value="Translation proteins SH3-like domain"/>
    <property type="match status" value="1"/>
</dbReference>
<dbReference type="FunFam" id="2.40.50.140:FF:000003">
    <property type="entry name" value="50S ribosomal protein L2"/>
    <property type="match status" value="1"/>
</dbReference>
<protein>
    <recommendedName>
        <fullName evidence="6 7">Large ribosomal subunit protein uL2</fullName>
    </recommendedName>
</protein>
<feature type="region of interest" description="Disordered" evidence="8">
    <location>
        <begin position="115"/>
        <end position="135"/>
    </location>
</feature>
<feature type="region of interest" description="Disordered" evidence="8">
    <location>
        <begin position="223"/>
        <end position="279"/>
    </location>
</feature>
<dbReference type="Gene3D" id="4.10.950.10">
    <property type="entry name" value="Ribosomal protein L2, domain 3"/>
    <property type="match status" value="1"/>
</dbReference>
<dbReference type="InterPro" id="IPR014722">
    <property type="entry name" value="Rib_uL2_dom2"/>
</dbReference>
<dbReference type="FunFam" id="2.30.30.30:FF:000001">
    <property type="entry name" value="50S ribosomal protein L2"/>
    <property type="match status" value="1"/>
</dbReference>
<sequence>MGIRKYKPTTAGRRGSSVADFSEITRSHPEKSLVRPLYGKGGRNGHGRITTRHQGGGHKRAYRVIDFRRNDKDGVPAKVAHIEYDPNRSARIALLHYRDGEKRYIIAPDKVRQGDMVESGPRADIKPGNNLPMRNIPTGTVIHGIELRPGGGAKIARSAGTRVQLVAKEGPHAQLRMPSGEIRNVDVRCRATVGEVGNSEHSNINWGKAGRSRWRGRRPTVRGVVMNPIDHPHGGGEGRTSGGRHPVNPKGKPEGRSRRSKSSDKLIVRRRRTGKKKRR</sequence>
<dbReference type="Gene3D" id="2.40.50.140">
    <property type="entry name" value="Nucleic acid-binding proteins"/>
    <property type="match status" value="1"/>
</dbReference>
<dbReference type="PIRSF" id="PIRSF002158">
    <property type="entry name" value="Ribosomal_L2"/>
    <property type="match status" value="1"/>
</dbReference>
<dbReference type="InterPro" id="IPR022666">
    <property type="entry name" value="Ribosomal_uL2_RNA-bd_dom"/>
</dbReference>
<evidence type="ECO:0000313" key="11">
    <source>
        <dbReference type="EMBL" id="SDR13191.1"/>
    </source>
</evidence>
<dbReference type="Pfam" id="PF03947">
    <property type="entry name" value="Ribosomal_L2_C"/>
    <property type="match status" value="1"/>
</dbReference>
<feature type="compositionally biased region" description="Basic and acidic residues" evidence="8">
    <location>
        <begin position="115"/>
        <end position="125"/>
    </location>
</feature>
<evidence type="ECO:0000259" key="10">
    <source>
        <dbReference type="SMART" id="SM01383"/>
    </source>
</evidence>
<dbReference type="GO" id="GO:0019843">
    <property type="term" value="F:rRNA binding"/>
    <property type="evidence" value="ECO:0007669"/>
    <property type="project" value="UniProtKB-UniRule"/>
</dbReference>
<dbReference type="EMBL" id="FNKO01000002">
    <property type="protein sequence ID" value="SDR13191.1"/>
    <property type="molecule type" value="Genomic_DNA"/>
</dbReference>
<comment type="similarity">
    <text evidence="1 7">Belongs to the universal ribosomal protein uL2 family.</text>
</comment>
<dbReference type="NCBIfam" id="TIGR01171">
    <property type="entry name" value="rplB_bact"/>
    <property type="match status" value="1"/>
</dbReference>
<dbReference type="PANTHER" id="PTHR13691">
    <property type="entry name" value="RIBOSOMAL PROTEIN L2"/>
    <property type="match status" value="1"/>
</dbReference>
<dbReference type="OrthoDB" id="9778722at2"/>
<dbReference type="Gene3D" id="2.30.30.30">
    <property type="match status" value="1"/>
</dbReference>
<feature type="compositionally biased region" description="Basic and acidic residues" evidence="8">
    <location>
        <begin position="251"/>
        <end position="267"/>
    </location>
</feature>
<dbReference type="GO" id="GO:0015934">
    <property type="term" value="C:large ribosomal subunit"/>
    <property type="evidence" value="ECO:0007669"/>
    <property type="project" value="InterPro"/>
</dbReference>
<feature type="domain" description="Large ribosomal subunit protein uL2 RNA-binding" evidence="10">
    <location>
        <begin position="42"/>
        <end position="119"/>
    </location>
</feature>
<feature type="region of interest" description="Disordered" evidence="8">
    <location>
        <begin position="37"/>
        <end position="59"/>
    </location>
</feature>
<dbReference type="STRING" id="995062.SAMN04489718_3681"/>
<evidence type="ECO:0000259" key="9">
    <source>
        <dbReference type="SMART" id="SM01382"/>
    </source>
</evidence>
<keyword evidence="4 7" id="KW-0689">Ribosomal protein</keyword>
<gene>
    <name evidence="7" type="primary">rplB</name>
    <name evidence="11" type="ORF">SAMN04489718_3681</name>
</gene>
<dbReference type="Pfam" id="PF00181">
    <property type="entry name" value="Ribosomal_L2_N"/>
    <property type="match status" value="1"/>
</dbReference>
<feature type="compositionally biased region" description="Basic residues" evidence="8">
    <location>
        <begin position="268"/>
        <end position="279"/>
    </location>
</feature>
<name>A0A1H1GJ38_9ACTN</name>
<dbReference type="GO" id="GO:0002181">
    <property type="term" value="P:cytoplasmic translation"/>
    <property type="evidence" value="ECO:0007669"/>
    <property type="project" value="TreeGrafter"/>
</dbReference>
<evidence type="ECO:0000256" key="6">
    <source>
        <dbReference type="ARBA" id="ARBA00035242"/>
    </source>
</evidence>
<dbReference type="InterPro" id="IPR002171">
    <property type="entry name" value="Ribosomal_uL2"/>
</dbReference>
<evidence type="ECO:0000256" key="1">
    <source>
        <dbReference type="ARBA" id="ARBA00005636"/>
    </source>
</evidence>
<dbReference type="SMART" id="SM01383">
    <property type="entry name" value="Ribosomal_L2"/>
    <property type="match status" value="1"/>
</dbReference>
<evidence type="ECO:0000256" key="3">
    <source>
        <dbReference type="ARBA" id="ARBA00022884"/>
    </source>
</evidence>
<keyword evidence="2 7" id="KW-0699">rRNA-binding</keyword>
<dbReference type="PROSITE" id="PS00467">
    <property type="entry name" value="RIBOSOMAL_L2"/>
    <property type="match status" value="1"/>
</dbReference>
<dbReference type="InterPro" id="IPR008991">
    <property type="entry name" value="Translation_prot_SH3-like_sf"/>
</dbReference>
<evidence type="ECO:0000256" key="5">
    <source>
        <dbReference type="ARBA" id="ARBA00023274"/>
    </source>
</evidence>
<dbReference type="InterPro" id="IPR022671">
    <property type="entry name" value="Ribosomal_uL2_CS"/>
</dbReference>
<evidence type="ECO:0000256" key="7">
    <source>
        <dbReference type="HAMAP-Rule" id="MF_01320"/>
    </source>
</evidence>
<keyword evidence="5 7" id="KW-0687">Ribonucleoprotein</keyword>
<evidence type="ECO:0000256" key="2">
    <source>
        <dbReference type="ARBA" id="ARBA00022730"/>
    </source>
</evidence>
<proteinExistence type="inferred from homology"/>
<dbReference type="SUPFAM" id="SSF50249">
    <property type="entry name" value="Nucleic acid-binding proteins"/>
    <property type="match status" value="1"/>
</dbReference>
<feature type="compositionally biased region" description="Basic residues" evidence="8">
    <location>
        <begin position="43"/>
        <end position="59"/>
    </location>
</feature>
<reference evidence="12" key="1">
    <citation type="submission" date="2016-10" db="EMBL/GenBank/DDBJ databases">
        <authorList>
            <person name="Varghese N."/>
            <person name="Submissions S."/>
        </authorList>
    </citation>
    <scope>NUCLEOTIDE SEQUENCE [LARGE SCALE GENOMIC DNA]</scope>
    <source>
        <strain evidence="12">DSM 45459</strain>
    </source>
</reference>
<dbReference type="Proteomes" id="UP000199301">
    <property type="component" value="Unassembled WGS sequence"/>
</dbReference>
<comment type="function">
    <text evidence="7">One of the primary rRNA binding proteins. Required for association of the 30S and 50S subunits to form the 70S ribosome, for tRNA binding and peptide bond formation. It has been suggested to have peptidyltransferase activity; this is somewhat controversial. Makes several contacts with the 16S rRNA in the 70S ribosome.</text>
</comment>
<evidence type="ECO:0000256" key="4">
    <source>
        <dbReference type="ARBA" id="ARBA00022980"/>
    </source>
</evidence>
<feature type="domain" description="Large ribosomal subunit protein uL2 C-terminal" evidence="9">
    <location>
        <begin position="125"/>
        <end position="253"/>
    </location>
</feature>
<dbReference type="GO" id="GO:0016740">
    <property type="term" value="F:transferase activity"/>
    <property type="evidence" value="ECO:0007669"/>
    <property type="project" value="InterPro"/>
</dbReference>
<keyword evidence="3 7" id="KW-0694">RNA-binding</keyword>
<dbReference type="GO" id="GO:0003735">
    <property type="term" value="F:structural constituent of ribosome"/>
    <property type="evidence" value="ECO:0007669"/>
    <property type="project" value="InterPro"/>
</dbReference>
<dbReference type="HAMAP" id="MF_01320_B">
    <property type="entry name" value="Ribosomal_uL2_B"/>
    <property type="match status" value="1"/>
</dbReference>
<comment type="subunit">
    <text evidence="7">Part of the 50S ribosomal subunit. Forms a bridge to the 30S subunit in the 70S ribosome.</text>
</comment>
<organism evidence="11 12">
    <name type="scientific">Actinopolyspora saharensis</name>
    <dbReference type="NCBI Taxonomy" id="995062"/>
    <lineage>
        <taxon>Bacteria</taxon>
        <taxon>Bacillati</taxon>
        <taxon>Actinomycetota</taxon>
        <taxon>Actinomycetes</taxon>
        <taxon>Actinopolysporales</taxon>
        <taxon>Actinopolysporaceae</taxon>
        <taxon>Actinopolyspora</taxon>
    </lineage>
</organism>
<dbReference type="InterPro" id="IPR005880">
    <property type="entry name" value="Ribosomal_uL2_bac/org-type"/>
</dbReference>
<keyword evidence="12" id="KW-1185">Reference proteome</keyword>
<dbReference type="RefSeq" id="WP_092525975.1">
    <property type="nucleotide sequence ID" value="NZ_FNKO01000002.1"/>
</dbReference>
<dbReference type="InterPro" id="IPR022669">
    <property type="entry name" value="Ribosomal_uL2_C"/>
</dbReference>
<evidence type="ECO:0000256" key="8">
    <source>
        <dbReference type="SAM" id="MobiDB-lite"/>
    </source>
</evidence>
<dbReference type="SMART" id="SM01382">
    <property type="entry name" value="Ribosomal_L2_C"/>
    <property type="match status" value="1"/>
</dbReference>
<dbReference type="InterPro" id="IPR012340">
    <property type="entry name" value="NA-bd_OB-fold"/>
</dbReference>
<dbReference type="PANTHER" id="PTHR13691:SF5">
    <property type="entry name" value="LARGE RIBOSOMAL SUBUNIT PROTEIN UL2M"/>
    <property type="match status" value="1"/>
</dbReference>
<dbReference type="InterPro" id="IPR014726">
    <property type="entry name" value="Ribosomal_uL2_dom3"/>
</dbReference>
<dbReference type="FunFam" id="4.10.950.10:FF:000001">
    <property type="entry name" value="50S ribosomal protein L2"/>
    <property type="match status" value="1"/>
</dbReference>
<dbReference type="AlphaFoldDB" id="A0A1H1GJ38"/>
<evidence type="ECO:0000313" key="12">
    <source>
        <dbReference type="Proteomes" id="UP000199301"/>
    </source>
</evidence>